<evidence type="ECO:0000313" key="1">
    <source>
        <dbReference type="EMBL" id="ASS38249.1"/>
    </source>
</evidence>
<dbReference type="AlphaFoldDB" id="A0A223ATK1"/>
<keyword evidence="2" id="KW-1185">Reference proteome</keyword>
<dbReference type="InterPro" id="IPR013381">
    <property type="entry name" value="CRISPR-assoc_prot_Cse1"/>
</dbReference>
<gene>
    <name evidence="1" type="ORF">AXF17_07440</name>
</gene>
<protein>
    <submittedName>
        <fullName evidence="1">Type I-E CRISPR-associated protein Cse1/CasA</fullName>
    </submittedName>
</protein>
<evidence type="ECO:0000313" key="2">
    <source>
        <dbReference type="Proteomes" id="UP000214689"/>
    </source>
</evidence>
<dbReference type="RefSeq" id="WP_094234490.1">
    <property type="nucleotide sequence ID" value="NZ_CP016199.1"/>
</dbReference>
<organism evidence="1 2">
    <name type="scientific">Mogibacterium pumilum</name>
    <dbReference type="NCBI Taxonomy" id="86332"/>
    <lineage>
        <taxon>Bacteria</taxon>
        <taxon>Bacillati</taxon>
        <taxon>Bacillota</taxon>
        <taxon>Clostridia</taxon>
        <taxon>Peptostreptococcales</taxon>
        <taxon>Anaerovoracaceae</taxon>
        <taxon>Mogibacterium</taxon>
    </lineage>
</organism>
<dbReference type="Proteomes" id="UP000214689">
    <property type="component" value="Chromosome"/>
</dbReference>
<dbReference type="OrthoDB" id="3187690at2"/>
<name>A0A223ATK1_9FIRM</name>
<dbReference type="Pfam" id="PF09481">
    <property type="entry name" value="CRISPR_Cse1"/>
    <property type="match status" value="1"/>
</dbReference>
<accession>A0A223ATK1</accession>
<sequence>MSKFNLVYEPWIRVMYSSTGEEKLVSLKTLFNEAEKIESLAGDSRVQNFAVFRILLAILHTVYSRFNYKGECYRYLEVDSNFIPISLVDEDDYNEYKKELSLTWDKLWDNGCFSEIVIKYLEKNYDKFYLFDDKYPFFQVVEDDISEDKISKKIASEIKGKSFNRKLSESNNKVSLFSPRYEGSLIGEIDNKEKLEEDEIARWLIAYQGYTGLADKVIFGKNKYKASKGWLFDIGGIYVEGKNLFETLILNFVIVHPENRYTYNIQKPCWEYSSDELINNYMNGFLCDNLAQLYTVWSRAIYIDPLINTNEAFSCKIVKLPELEHKDQFLEPMTVWQYNDQGENKNTFTPRKHRYNQSMWKSFGLISSSINNSQRTPGIISWIDEKKECIDKTPKGKEICIVAAGMIDDNNATSWLPIDEIYDFLMINDYVLTDVTESKWIPRIEDVVELTKVVVSKTFGKFLSDIAEVRNIKEGAKQGFINSEIEELYFLIDDPFREWLRSIQVDDSKDEKIKEWNKKLCNVSINKAKNILYNASTRDLLGIKKDDRIFNVVTAFNSFTYYLNQELKI</sequence>
<proteinExistence type="predicted"/>
<dbReference type="EMBL" id="CP016199">
    <property type="protein sequence ID" value="ASS38249.1"/>
    <property type="molecule type" value="Genomic_DNA"/>
</dbReference>
<reference evidence="2" key="1">
    <citation type="submission" date="2016-05" db="EMBL/GenBank/DDBJ databases">
        <authorList>
            <person name="Holder M.E."/>
            <person name="Ajami N.J."/>
            <person name="Petrosino J.F."/>
        </authorList>
    </citation>
    <scope>NUCLEOTIDE SEQUENCE [LARGE SCALE GENOMIC DNA]</scope>
    <source>
        <strain evidence="2">ATCC 700696</strain>
    </source>
</reference>
<dbReference type="Gene3D" id="1.10.132.100">
    <property type="match status" value="1"/>
</dbReference>